<dbReference type="InterPro" id="IPR029045">
    <property type="entry name" value="ClpP/crotonase-like_dom_sf"/>
</dbReference>
<keyword evidence="1" id="KW-0732">Signal</keyword>
<dbReference type="Proteomes" id="UP000565286">
    <property type="component" value="Unassembled WGS sequence"/>
</dbReference>
<dbReference type="AlphaFoldDB" id="A0A7W6CB04"/>
<accession>A0A7W6CB04</accession>
<evidence type="ECO:0008006" key="4">
    <source>
        <dbReference type="Google" id="ProtNLM"/>
    </source>
</evidence>
<dbReference type="RefSeq" id="WP_183896960.1">
    <property type="nucleotide sequence ID" value="NZ_JACIDV010000008.1"/>
</dbReference>
<evidence type="ECO:0000256" key="1">
    <source>
        <dbReference type="SAM" id="SignalP"/>
    </source>
</evidence>
<dbReference type="SUPFAM" id="SSF52096">
    <property type="entry name" value="ClpP/crotonase"/>
    <property type="match status" value="1"/>
</dbReference>
<dbReference type="Gene3D" id="3.90.226.10">
    <property type="entry name" value="2-enoyl-CoA Hydratase, Chain A, domain 1"/>
    <property type="match status" value="1"/>
</dbReference>
<proteinExistence type="predicted"/>
<sequence>MVNTLKIAAVVISVSALAPSGALGLDFKILEHQSTARYIRASGTISVGDAAVLRGLLGVDGKKSVIVFNSDGGSVTEALKIGRDLRRNGTDTFVPSDARCLSACILAFVGGAHRTVSDTGALGSHQFYWPAGEAPAGDEATSLTQQLSASVLRHFIALDVDPEALTLIMETPPAKMLVFNTALLKRFRLVGTASASERPAVSPEGEKRVGCPFPESYINNDPLNLYPACKH</sequence>
<comment type="caution">
    <text evidence="2">The sequence shown here is derived from an EMBL/GenBank/DDBJ whole genome shotgun (WGS) entry which is preliminary data.</text>
</comment>
<name>A0A7W6CB04_9HYPH</name>
<dbReference type="EMBL" id="JACIDV010000008">
    <property type="protein sequence ID" value="MBB3947083.1"/>
    <property type="molecule type" value="Genomic_DNA"/>
</dbReference>
<evidence type="ECO:0000313" key="2">
    <source>
        <dbReference type="EMBL" id="MBB3947083.1"/>
    </source>
</evidence>
<feature type="chain" id="PRO_5030719517" description="Periplasmic protein-like protein" evidence="1">
    <location>
        <begin position="25"/>
        <end position="231"/>
    </location>
</feature>
<evidence type="ECO:0000313" key="3">
    <source>
        <dbReference type="Proteomes" id="UP000565286"/>
    </source>
</evidence>
<feature type="signal peptide" evidence="1">
    <location>
        <begin position="1"/>
        <end position="24"/>
    </location>
</feature>
<gene>
    <name evidence="2" type="ORF">GGQ73_003047</name>
</gene>
<keyword evidence="3" id="KW-1185">Reference proteome</keyword>
<organism evidence="2 3">
    <name type="scientific">Rhizobium skierniewicense</name>
    <dbReference type="NCBI Taxonomy" id="984260"/>
    <lineage>
        <taxon>Bacteria</taxon>
        <taxon>Pseudomonadati</taxon>
        <taxon>Pseudomonadota</taxon>
        <taxon>Alphaproteobacteria</taxon>
        <taxon>Hyphomicrobiales</taxon>
        <taxon>Rhizobiaceae</taxon>
        <taxon>Rhizobium/Agrobacterium group</taxon>
        <taxon>Rhizobium</taxon>
    </lineage>
</organism>
<reference evidence="2 3" key="1">
    <citation type="submission" date="2020-08" db="EMBL/GenBank/DDBJ databases">
        <title>Genomic Encyclopedia of Type Strains, Phase IV (KMG-IV): sequencing the most valuable type-strain genomes for metagenomic binning, comparative biology and taxonomic classification.</title>
        <authorList>
            <person name="Goeker M."/>
        </authorList>
    </citation>
    <scope>NUCLEOTIDE SEQUENCE [LARGE SCALE GENOMIC DNA]</scope>
    <source>
        <strain evidence="2 3">DSM 26438</strain>
    </source>
</reference>
<protein>
    <recommendedName>
        <fullName evidence="4">Periplasmic protein-like protein</fullName>
    </recommendedName>
</protein>